<evidence type="ECO:0000259" key="5">
    <source>
        <dbReference type="Pfam" id="PF00501"/>
    </source>
</evidence>
<reference evidence="7" key="1">
    <citation type="journal article" date="2022" name="IScience">
        <title>Evolution of zygomycete secretomes and the origins of terrestrial fungal ecologies.</title>
        <authorList>
            <person name="Chang Y."/>
            <person name="Wang Y."/>
            <person name="Mondo S."/>
            <person name="Ahrendt S."/>
            <person name="Andreopoulos W."/>
            <person name="Barry K."/>
            <person name="Beard J."/>
            <person name="Benny G.L."/>
            <person name="Blankenship S."/>
            <person name="Bonito G."/>
            <person name="Cuomo C."/>
            <person name="Desiro A."/>
            <person name="Gervers K.A."/>
            <person name="Hundley H."/>
            <person name="Kuo A."/>
            <person name="LaButti K."/>
            <person name="Lang B.F."/>
            <person name="Lipzen A."/>
            <person name="O'Donnell K."/>
            <person name="Pangilinan J."/>
            <person name="Reynolds N."/>
            <person name="Sandor L."/>
            <person name="Smith M.E."/>
            <person name="Tsang A."/>
            <person name="Grigoriev I.V."/>
            <person name="Stajich J.E."/>
            <person name="Spatafora J.W."/>
        </authorList>
    </citation>
    <scope>NUCLEOTIDE SEQUENCE</scope>
    <source>
        <strain evidence="7">RSA 2281</strain>
    </source>
</reference>
<dbReference type="InterPro" id="IPR045851">
    <property type="entry name" value="AMP-bd_C_sf"/>
</dbReference>
<feature type="domain" description="AMP-dependent synthetase/ligase" evidence="5">
    <location>
        <begin position="62"/>
        <end position="440"/>
    </location>
</feature>
<evidence type="ECO:0000256" key="1">
    <source>
        <dbReference type="ARBA" id="ARBA00006432"/>
    </source>
</evidence>
<dbReference type="PANTHER" id="PTHR43859">
    <property type="entry name" value="ACYL-ACTIVATING ENZYME"/>
    <property type="match status" value="1"/>
</dbReference>
<dbReference type="EMBL" id="JAIXMP010000003">
    <property type="protein sequence ID" value="KAI9275466.1"/>
    <property type="molecule type" value="Genomic_DNA"/>
</dbReference>
<gene>
    <name evidence="7" type="ORF">BDA99DRAFT_495544</name>
</gene>
<dbReference type="Gene3D" id="3.40.50.12780">
    <property type="entry name" value="N-terminal domain of ligase-like"/>
    <property type="match status" value="1"/>
</dbReference>
<organism evidence="7 8">
    <name type="scientific">Phascolomyces articulosus</name>
    <dbReference type="NCBI Taxonomy" id="60185"/>
    <lineage>
        <taxon>Eukaryota</taxon>
        <taxon>Fungi</taxon>
        <taxon>Fungi incertae sedis</taxon>
        <taxon>Mucoromycota</taxon>
        <taxon>Mucoromycotina</taxon>
        <taxon>Mucoromycetes</taxon>
        <taxon>Mucorales</taxon>
        <taxon>Lichtheimiaceae</taxon>
        <taxon>Phascolomyces</taxon>
    </lineage>
</organism>
<keyword evidence="3" id="KW-0276">Fatty acid metabolism</keyword>
<protein>
    <submittedName>
        <fullName evidence="7">Uncharacterized protein</fullName>
    </submittedName>
</protein>
<feature type="domain" description="AMP-binding enzyme C-terminal" evidence="6">
    <location>
        <begin position="490"/>
        <end position="565"/>
    </location>
</feature>
<keyword evidence="4" id="KW-0443">Lipid metabolism</keyword>
<name>A0AAD5PIV4_9FUNG</name>
<dbReference type="Proteomes" id="UP001209540">
    <property type="component" value="Unassembled WGS sequence"/>
</dbReference>
<dbReference type="InterPro" id="IPR000873">
    <property type="entry name" value="AMP-dep_synth/lig_dom"/>
</dbReference>
<accession>A0AAD5PIV4</accession>
<dbReference type="Gene3D" id="3.30.300.30">
    <property type="match status" value="1"/>
</dbReference>
<evidence type="ECO:0000313" key="7">
    <source>
        <dbReference type="EMBL" id="KAI9275466.1"/>
    </source>
</evidence>
<dbReference type="InterPro" id="IPR025110">
    <property type="entry name" value="AMP-bd_C"/>
</dbReference>
<evidence type="ECO:0000256" key="4">
    <source>
        <dbReference type="ARBA" id="ARBA00023098"/>
    </source>
</evidence>
<comment type="caution">
    <text evidence="7">The sequence shown here is derived from an EMBL/GenBank/DDBJ whole genome shotgun (WGS) entry which is preliminary data.</text>
</comment>
<keyword evidence="2" id="KW-0436">Ligase</keyword>
<keyword evidence="8" id="KW-1185">Reference proteome</keyword>
<dbReference type="InterPro" id="IPR042099">
    <property type="entry name" value="ANL_N_sf"/>
</dbReference>
<dbReference type="AlphaFoldDB" id="A0AAD5PIV4"/>
<dbReference type="PANTHER" id="PTHR43859:SF4">
    <property type="entry name" value="BUTANOATE--COA LIGASE AAE1-RELATED"/>
    <property type="match status" value="1"/>
</dbReference>
<dbReference type="GO" id="GO:0006631">
    <property type="term" value="P:fatty acid metabolic process"/>
    <property type="evidence" value="ECO:0007669"/>
    <property type="project" value="UniProtKB-KW"/>
</dbReference>
<dbReference type="SUPFAM" id="SSF56801">
    <property type="entry name" value="Acetyl-CoA synthetase-like"/>
    <property type="match status" value="1"/>
</dbReference>
<evidence type="ECO:0000256" key="2">
    <source>
        <dbReference type="ARBA" id="ARBA00022598"/>
    </source>
</evidence>
<sequence>MTKTSAMVTAAARIQTIANHISPSLTPQQQQNGFNHEKYRVHRKHKQDPYHTPLDPIRFLLRSAMVYSKKTAIIHKKREYDYETFADRVLHLANALIHSFHVRPGDRVAILCQNIPAYIEAMYAVPSVGGILVPFNARLIQPEIEYMIKHSGATLLIVQDVFLTNVSLKVKEMVKMIHVNDYCDNNDHPHLDYCCQYEQLVQKTDILSQWNDLPLTVDENAILSINYTSGSTGGKPKGVMVSYRGCYLMTLSMCLHAHLASDTKYLWTAPLFHCNGWSFPWAVVAMGGTQVMLNKVDYALVWKLLKEGGITHYGAAATVQSELCNHKDACRLDRAVHSVTGASPVAVKVLEDLNALNIYPIHAYGLTETFGPSINTYDSGSLSQYPKEQHSSLVARQGYSVLCLDETRVLDQVTGKDVVPDGKHVGEICCSGNLTMLGYYNDPEENKRVFRGGVFWTGDLGVRHPDGAVEVVDRAKDIIISGGENISSIELEKMIIGMEPVVECGVVSGPDEKWGERPYAYVVVRQDRHITADEIIAHCRKNLAGYKCPAKVIFVESLPKTSTGKIKKHLVREELWKSYKKQIN</sequence>
<proteinExistence type="inferred from homology"/>
<dbReference type="FunFam" id="3.30.300.30:FF:000008">
    <property type="entry name" value="2,3-dihydroxybenzoate-AMP ligase"/>
    <property type="match status" value="1"/>
</dbReference>
<dbReference type="GO" id="GO:0016874">
    <property type="term" value="F:ligase activity"/>
    <property type="evidence" value="ECO:0007669"/>
    <property type="project" value="UniProtKB-KW"/>
</dbReference>
<dbReference type="Pfam" id="PF00501">
    <property type="entry name" value="AMP-binding"/>
    <property type="match status" value="1"/>
</dbReference>
<dbReference type="Pfam" id="PF13193">
    <property type="entry name" value="AMP-binding_C"/>
    <property type="match status" value="1"/>
</dbReference>
<reference evidence="7" key="2">
    <citation type="submission" date="2023-02" db="EMBL/GenBank/DDBJ databases">
        <authorList>
            <consortium name="DOE Joint Genome Institute"/>
            <person name="Mondo S.J."/>
            <person name="Chang Y."/>
            <person name="Wang Y."/>
            <person name="Ahrendt S."/>
            <person name="Andreopoulos W."/>
            <person name="Barry K."/>
            <person name="Beard J."/>
            <person name="Benny G.L."/>
            <person name="Blankenship S."/>
            <person name="Bonito G."/>
            <person name="Cuomo C."/>
            <person name="Desiro A."/>
            <person name="Gervers K.A."/>
            <person name="Hundley H."/>
            <person name="Kuo A."/>
            <person name="LaButti K."/>
            <person name="Lang B.F."/>
            <person name="Lipzen A."/>
            <person name="O'Donnell K."/>
            <person name="Pangilinan J."/>
            <person name="Reynolds N."/>
            <person name="Sandor L."/>
            <person name="Smith M.W."/>
            <person name="Tsang A."/>
            <person name="Grigoriev I.V."/>
            <person name="Stajich J.E."/>
            <person name="Spatafora J.W."/>
        </authorList>
    </citation>
    <scope>NUCLEOTIDE SEQUENCE</scope>
    <source>
        <strain evidence="7">RSA 2281</strain>
    </source>
</reference>
<evidence type="ECO:0000313" key="8">
    <source>
        <dbReference type="Proteomes" id="UP001209540"/>
    </source>
</evidence>
<evidence type="ECO:0000256" key="3">
    <source>
        <dbReference type="ARBA" id="ARBA00022832"/>
    </source>
</evidence>
<evidence type="ECO:0000259" key="6">
    <source>
        <dbReference type="Pfam" id="PF13193"/>
    </source>
</evidence>
<comment type="similarity">
    <text evidence="1">Belongs to the ATP-dependent AMP-binding enzyme family.</text>
</comment>